<evidence type="ECO:0000256" key="2">
    <source>
        <dbReference type="ARBA" id="ARBA00022605"/>
    </source>
</evidence>
<dbReference type="InterPro" id="IPR027417">
    <property type="entry name" value="P-loop_NTPase"/>
</dbReference>
<keyword evidence="6" id="KW-0067">ATP-binding</keyword>
<dbReference type="InterPro" id="IPR031322">
    <property type="entry name" value="Shikimate/glucono_kinase"/>
</dbReference>
<comment type="similarity">
    <text evidence="1">Belongs to the shikimate kinase family.</text>
</comment>
<accession>A0A9R1UM78</accession>
<evidence type="ECO:0000256" key="7">
    <source>
        <dbReference type="ARBA" id="ARBA00023141"/>
    </source>
</evidence>
<keyword evidence="3" id="KW-0808">Transferase</keyword>
<dbReference type="Proteomes" id="UP000235145">
    <property type="component" value="Unassembled WGS sequence"/>
</dbReference>
<evidence type="ECO:0000256" key="6">
    <source>
        <dbReference type="ARBA" id="ARBA00022840"/>
    </source>
</evidence>
<keyword evidence="9" id="KW-1185">Reference proteome</keyword>
<dbReference type="GO" id="GO:0005524">
    <property type="term" value="F:ATP binding"/>
    <property type="evidence" value="ECO:0007669"/>
    <property type="project" value="UniProtKB-KW"/>
</dbReference>
<organism evidence="8 9">
    <name type="scientific">Lactuca sativa</name>
    <name type="common">Garden lettuce</name>
    <dbReference type="NCBI Taxonomy" id="4236"/>
    <lineage>
        <taxon>Eukaryota</taxon>
        <taxon>Viridiplantae</taxon>
        <taxon>Streptophyta</taxon>
        <taxon>Embryophyta</taxon>
        <taxon>Tracheophyta</taxon>
        <taxon>Spermatophyta</taxon>
        <taxon>Magnoliopsida</taxon>
        <taxon>eudicotyledons</taxon>
        <taxon>Gunneridae</taxon>
        <taxon>Pentapetalae</taxon>
        <taxon>asterids</taxon>
        <taxon>campanulids</taxon>
        <taxon>Asterales</taxon>
        <taxon>Asteraceae</taxon>
        <taxon>Cichorioideae</taxon>
        <taxon>Cichorieae</taxon>
        <taxon>Lactucinae</taxon>
        <taxon>Lactuca</taxon>
    </lineage>
</organism>
<keyword evidence="7" id="KW-0057">Aromatic amino acid biosynthesis</keyword>
<evidence type="ECO:0000256" key="5">
    <source>
        <dbReference type="ARBA" id="ARBA00022777"/>
    </source>
</evidence>
<sequence length="195" mass="21775">MLNRTHLWPINAAFGHGSPETKALCSTQQSSASAFQFECFSVEEDLMIKNKLEKIGPYLDGRCIYLVGMMGSGKTTVGQILSEILGYSFVDSDKLIEEVVGGIAVADIFKLHGEKFFREKEEAVIDAWIGDFHGWRKYMQKGVTIFLDVPLETLALRIVSVGTASRPLLHDESGEAYVKVVFFSLLNILIYKTLM</sequence>
<dbReference type="SUPFAM" id="SSF52540">
    <property type="entry name" value="P-loop containing nucleoside triphosphate hydrolases"/>
    <property type="match status" value="1"/>
</dbReference>
<dbReference type="InterPro" id="IPR000623">
    <property type="entry name" value="Shikimate_kinase/TSH1"/>
</dbReference>
<dbReference type="GO" id="GO:0008652">
    <property type="term" value="P:amino acid biosynthetic process"/>
    <property type="evidence" value="ECO:0007669"/>
    <property type="project" value="UniProtKB-KW"/>
</dbReference>
<dbReference type="GO" id="GO:0004765">
    <property type="term" value="F:shikimate kinase activity"/>
    <property type="evidence" value="ECO:0000318"/>
    <property type="project" value="GO_Central"/>
</dbReference>
<dbReference type="PRINTS" id="PR01100">
    <property type="entry name" value="SHIKIMTKNASE"/>
</dbReference>
<evidence type="ECO:0000256" key="3">
    <source>
        <dbReference type="ARBA" id="ARBA00022679"/>
    </source>
</evidence>
<keyword evidence="4" id="KW-0547">Nucleotide-binding</keyword>
<keyword evidence="2" id="KW-0028">Amino-acid biosynthesis</keyword>
<gene>
    <name evidence="8" type="ORF">LSAT_V11C800405660</name>
</gene>
<evidence type="ECO:0008006" key="10">
    <source>
        <dbReference type="Google" id="ProtNLM"/>
    </source>
</evidence>
<dbReference type="Pfam" id="PF01202">
    <property type="entry name" value="SKI"/>
    <property type="match status" value="1"/>
</dbReference>
<evidence type="ECO:0000256" key="4">
    <source>
        <dbReference type="ARBA" id="ARBA00022741"/>
    </source>
</evidence>
<comment type="caution">
    <text evidence="8">The sequence shown here is derived from an EMBL/GenBank/DDBJ whole genome shotgun (WGS) entry which is preliminary data.</text>
</comment>
<dbReference type="PANTHER" id="PTHR21087:SF16">
    <property type="entry name" value="SHIKIMATE KINASE 1, CHLOROPLASTIC"/>
    <property type="match status" value="1"/>
</dbReference>
<evidence type="ECO:0000256" key="1">
    <source>
        <dbReference type="ARBA" id="ARBA00006997"/>
    </source>
</evidence>
<reference evidence="8 9" key="1">
    <citation type="journal article" date="2017" name="Nat. Commun.">
        <title>Genome assembly with in vitro proximity ligation data and whole-genome triplication in lettuce.</title>
        <authorList>
            <person name="Reyes-Chin-Wo S."/>
            <person name="Wang Z."/>
            <person name="Yang X."/>
            <person name="Kozik A."/>
            <person name="Arikit S."/>
            <person name="Song C."/>
            <person name="Xia L."/>
            <person name="Froenicke L."/>
            <person name="Lavelle D.O."/>
            <person name="Truco M.J."/>
            <person name="Xia R."/>
            <person name="Zhu S."/>
            <person name="Xu C."/>
            <person name="Xu H."/>
            <person name="Xu X."/>
            <person name="Cox K."/>
            <person name="Korf I."/>
            <person name="Meyers B.C."/>
            <person name="Michelmore R.W."/>
        </authorList>
    </citation>
    <scope>NUCLEOTIDE SEQUENCE [LARGE SCALE GENOMIC DNA]</scope>
    <source>
        <strain evidence="9">cv. Salinas</strain>
        <tissue evidence="8">Seedlings</tissue>
    </source>
</reference>
<evidence type="ECO:0000313" key="8">
    <source>
        <dbReference type="EMBL" id="KAJ0189465.1"/>
    </source>
</evidence>
<dbReference type="PANTHER" id="PTHR21087">
    <property type="entry name" value="SHIKIMATE KINASE"/>
    <property type="match status" value="1"/>
</dbReference>
<dbReference type="GO" id="GO:0009073">
    <property type="term" value="P:aromatic amino acid family biosynthetic process"/>
    <property type="evidence" value="ECO:0007669"/>
    <property type="project" value="UniProtKB-KW"/>
</dbReference>
<evidence type="ECO:0000313" key="9">
    <source>
        <dbReference type="Proteomes" id="UP000235145"/>
    </source>
</evidence>
<dbReference type="EMBL" id="NBSK02000008">
    <property type="protein sequence ID" value="KAJ0189465.1"/>
    <property type="molecule type" value="Genomic_DNA"/>
</dbReference>
<proteinExistence type="inferred from homology"/>
<name>A0A9R1UM78_LACSA</name>
<dbReference type="Gene3D" id="3.40.50.300">
    <property type="entry name" value="P-loop containing nucleotide triphosphate hydrolases"/>
    <property type="match status" value="1"/>
</dbReference>
<dbReference type="CDD" id="cd00464">
    <property type="entry name" value="SK"/>
    <property type="match status" value="1"/>
</dbReference>
<dbReference type="AlphaFoldDB" id="A0A9R1UM78"/>
<keyword evidence="5" id="KW-0418">Kinase</keyword>
<dbReference type="GO" id="GO:0009507">
    <property type="term" value="C:chloroplast"/>
    <property type="evidence" value="ECO:0000318"/>
    <property type="project" value="GO_Central"/>
</dbReference>
<protein>
    <recommendedName>
        <fullName evidence="10">Shikimate kinase</fullName>
    </recommendedName>
</protein>